<reference evidence="2" key="1">
    <citation type="journal article" date="2019" name="Int. J. Syst. Evol. Microbiol.">
        <title>The Global Catalogue of Microorganisms (GCM) 10K type strain sequencing project: providing services to taxonomists for standard genome sequencing and annotation.</title>
        <authorList>
            <consortium name="The Broad Institute Genomics Platform"/>
            <consortium name="The Broad Institute Genome Sequencing Center for Infectious Disease"/>
            <person name="Wu L."/>
            <person name="Ma J."/>
        </authorList>
    </citation>
    <scope>NUCLEOTIDE SEQUENCE [LARGE SCALE GENOMIC DNA]</scope>
    <source>
        <strain evidence="2">JCM 4805</strain>
    </source>
</reference>
<dbReference type="NCBIfam" id="TIGR02242">
    <property type="entry name" value="tail_TIGR02242"/>
    <property type="match status" value="1"/>
</dbReference>
<proteinExistence type="predicted"/>
<organism evidence="1 2">
    <name type="scientific">Streptomyces olivaceiscleroticus</name>
    <dbReference type="NCBI Taxonomy" id="68245"/>
    <lineage>
        <taxon>Bacteria</taxon>
        <taxon>Bacillati</taxon>
        <taxon>Actinomycetota</taxon>
        <taxon>Actinomycetes</taxon>
        <taxon>Kitasatosporales</taxon>
        <taxon>Streptomycetaceae</taxon>
        <taxon>Streptomyces</taxon>
    </lineage>
</organism>
<keyword evidence="2" id="KW-1185">Reference proteome</keyword>
<name>A0ABP3JDM5_9ACTN</name>
<comment type="caution">
    <text evidence="1">The sequence shown here is derived from an EMBL/GenBank/DDBJ whole genome shotgun (WGS) entry which is preliminary data.</text>
</comment>
<protein>
    <submittedName>
        <fullName evidence="1">Phage tail protein</fullName>
    </submittedName>
</protein>
<evidence type="ECO:0000313" key="1">
    <source>
        <dbReference type="EMBL" id="GAA0447431.1"/>
    </source>
</evidence>
<dbReference type="EMBL" id="BAAABY010000009">
    <property type="protein sequence ID" value="GAA0447431.1"/>
    <property type="molecule type" value="Genomic_DNA"/>
</dbReference>
<accession>A0ABP3JDM5</accession>
<gene>
    <name evidence="1" type="ORF">GCM10010361_09150</name>
</gene>
<dbReference type="InterPro" id="IPR011748">
    <property type="entry name" value="Unchr_phage_tail-like"/>
</dbReference>
<evidence type="ECO:0000313" key="2">
    <source>
        <dbReference type="Proteomes" id="UP001500909"/>
    </source>
</evidence>
<dbReference type="Pfam" id="PF09684">
    <property type="entry name" value="Tail_P2_I"/>
    <property type="match status" value="1"/>
</dbReference>
<dbReference type="RefSeq" id="WP_052864379.1">
    <property type="nucleotide sequence ID" value="NZ_BAAABY010000009.1"/>
</dbReference>
<dbReference type="Proteomes" id="UP001500909">
    <property type="component" value="Unassembled WGS sequence"/>
</dbReference>
<sequence length="189" mass="20272">MRGSVDGLASSVPLSAMLPAVFAEDDLAQRFVAGLDEVLAPIHNVLDCLDAYFTPSLAPVDFTRWLGEWIGAAPDGGPDLPEDPAQLRAAVAAAVRLHRIRGTRRGLEEAVRLAFGVTPQIAESGGATWDARPLGPFPGGRRPSLHVKLQLPDPGPHDEHRLERLVAAARPAHMPYTVQVTAAERTSDR</sequence>
<dbReference type="InterPro" id="IPR006521">
    <property type="entry name" value="Tail_protein_I"/>
</dbReference>